<feature type="compositionally biased region" description="Low complexity" evidence="1">
    <location>
        <begin position="59"/>
        <end position="69"/>
    </location>
</feature>
<proteinExistence type="predicted"/>
<reference evidence="2" key="1">
    <citation type="submission" date="2022-10" db="EMBL/GenBank/DDBJ databases">
        <title>Culturing micro-colonial fungi from biological soil crusts in the Mojave desert and describing Neophaeococcomyces mojavensis, and introducing the new genera and species Taxawa tesnikishii.</title>
        <authorList>
            <person name="Kurbessoian T."/>
            <person name="Stajich J.E."/>
        </authorList>
    </citation>
    <scope>NUCLEOTIDE SEQUENCE</scope>
    <source>
        <strain evidence="2">TK_35</strain>
    </source>
</reference>
<evidence type="ECO:0000313" key="2">
    <source>
        <dbReference type="EMBL" id="KAJ9632883.1"/>
    </source>
</evidence>
<feature type="compositionally biased region" description="Basic residues" evidence="1">
    <location>
        <begin position="1"/>
        <end position="12"/>
    </location>
</feature>
<protein>
    <submittedName>
        <fullName evidence="2">Uncharacterized protein</fullName>
    </submittedName>
</protein>
<accession>A0AA38Y1J2</accession>
<gene>
    <name evidence="2" type="ORF">H2204_007613</name>
</gene>
<dbReference type="EMBL" id="JAPDRN010000052">
    <property type="protein sequence ID" value="KAJ9632883.1"/>
    <property type="molecule type" value="Genomic_DNA"/>
</dbReference>
<evidence type="ECO:0000256" key="1">
    <source>
        <dbReference type="SAM" id="MobiDB-lite"/>
    </source>
</evidence>
<name>A0AA38Y1J2_9EURO</name>
<comment type="caution">
    <text evidence="2">The sequence shown here is derived from an EMBL/GenBank/DDBJ whole genome shotgun (WGS) entry which is preliminary data.</text>
</comment>
<feature type="region of interest" description="Disordered" evidence="1">
    <location>
        <begin position="1"/>
        <end position="245"/>
    </location>
</feature>
<feature type="compositionally biased region" description="Basic residues" evidence="1">
    <location>
        <begin position="29"/>
        <end position="42"/>
    </location>
</feature>
<keyword evidence="3" id="KW-1185">Reference proteome</keyword>
<sequence>MFSGSGRHRRSDRSRNSRYRDDSPPERHGHSHRHHGRRRRRRSEPDGIPPPAPSPPPAYEEYPVSRSPPRGGGGRDTTPEGIRYTNPPREPRRTHRTYADPGPFMSGARSPFDDDPLPRRTGVPDPEPGVRCYVPDPRHDDDDDDPYNTPPRRHSDVWYDRPDSNGFRPARTSFDTRFSAGRPSYYTPRSGGLRPGENEPRPPRRRVYLDPTWPGPGYGGGGGGGSSTNRYRDRSSGYFRFSRGG</sequence>
<feature type="compositionally biased region" description="Gly residues" evidence="1">
    <location>
        <begin position="216"/>
        <end position="226"/>
    </location>
</feature>
<dbReference type="AlphaFoldDB" id="A0AA38Y1J2"/>
<dbReference type="Proteomes" id="UP001172681">
    <property type="component" value="Unassembled WGS sequence"/>
</dbReference>
<feature type="compositionally biased region" description="Basic and acidic residues" evidence="1">
    <location>
        <begin position="153"/>
        <end position="163"/>
    </location>
</feature>
<organism evidence="2 3">
    <name type="scientific">Knufia peltigerae</name>
    <dbReference type="NCBI Taxonomy" id="1002370"/>
    <lineage>
        <taxon>Eukaryota</taxon>
        <taxon>Fungi</taxon>
        <taxon>Dikarya</taxon>
        <taxon>Ascomycota</taxon>
        <taxon>Pezizomycotina</taxon>
        <taxon>Eurotiomycetes</taxon>
        <taxon>Chaetothyriomycetidae</taxon>
        <taxon>Chaetothyriales</taxon>
        <taxon>Trichomeriaceae</taxon>
        <taxon>Knufia</taxon>
    </lineage>
</organism>
<feature type="compositionally biased region" description="Basic and acidic residues" evidence="1">
    <location>
        <begin position="13"/>
        <end position="28"/>
    </location>
</feature>
<feature type="compositionally biased region" description="Pro residues" evidence="1">
    <location>
        <begin position="47"/>
        <end position="58"/>
    </location>
</feature>
<evidence type="ECO:0000313" key="3">
    <source>
        <dbReference type="Proteomes" id="UP001172681"/>
    </source>
</evidence>